<dbReference type="EnsemblMetazoa" id="G26434.2">
    <property type="protein sequence ID" value="G26434.2:cds"/>
    <property type="gene ID" value="G26434"/>
</dbReference>
<dbReference type="Pfam" id="PF16026">
    <property type="entry name" value="MIEAP"/>
    <property type="match status" value="1"/>
</dbReference>
<evidence type="ECO:0000313" key="4">
    <source>
        <dbReference type="Proteomes" id="UP000005408"/>
    </source>
</evidence>
<sequence length="617" mass="71972">MASDDQESSTSEESFVNWIERSFKHLNVVVESQIIDNIDMDWPEVPVESVYRDIIKQKIENLSKNWKDYLERCTAEVVVLLNEGLEQTCKLAKKESRKASFKCFKDPLREINNEYIKKVGIIWDFISAKIPHEGEENESERLVTDISEAPKMKPESGGQCNCDPMEWMVSFLEYLTNVCATKSVVNTLSSFHDSWPIIPPNLQTVIGPLATNIKYNWNFMRKSFLKEEDLSLVNWIDILHDSTKVSFKGSKKAKKFQELQVYILNEKRKTSDQEYCRIVKDHYVKNIEFKAETMDIVEKFLRSDIECKDIEPPASIHECQEEDKKSKLQWFNDIKRRLHDLGRKETKETKTSRKRIQELEQDREELLNRLSKLAGAKLKDNNPNITDLSDPNRPMKIIEHFNEIYDKEWTSSLDILCNECKLEENDAIQTLLETVKDCYNYCVSTADNNIASFLMCRTSEIQKLQNTYFKNGEMHQLHEMRKAIAEYSSKRVQKDYFIEKNWLDKEAEDGSEGSCEEEKGKRKAATYGKVYYNKRKDHLTNYTCKCLEICWYMAIQSPPVYLDFSYKKGNCFNKSVLKHYTRDGKIIDFLVWPATYLEKGGALLGKGVAQPESKAST</sequence>
<feature type="coiled-coil region" evidence="1">
    <location>
        <begin position="349"/>
        <end position="376"/>
    </location>
</feature>
<evidence type="ECO:0000259" key="2">
    <source>
        <dbReference type="Pfam" id="PF16026"/>
    </source>
</evidence>
<protein>
    <recommendedName>
        <fullName evidence="2">Mitochondria-eating protein C-terminal domain-containing protein</fullName>
    </recommendedName>
</protein>
<feature type="domain" description="Mitochondria-eating protein C-terminal" evidence="2">
    <location>
        <begin position="393"/>
        <end position="610"/>
    </location>
</feature>
<evidence type="ECO:0000313" key="3">
    <source>
        <dbReference type="EnsemblMetazoa" id="G26434.2:cds"/>
    </source>
</evidence>
<reference evidence="3" key="1">
    <citation type="submission" date="2022-08" db="UniProtKB">
        <authorList>
            <consortium name="EnsemblMetazoa"/>
        </authorList>
    </citation>
    <scope>IDENTIFICATION</scope>
    <source>
        <strain evidence="3">05x7-T-G4-1.051#20</strain>
    </source>
</reference>
<organism evidence="3 4">
    <name type="scientific">Magallana gigas</name>
    <name type="common">Pacific oyster</name>
    <name type="synonym">Crassostrea gigas</name>
    <dbReference type="NCBI Taxonomy" id="29159"/>
    <lineage>
        <taxon>Eukaryota</taxon>
        <taxon>Metazoa</taxon>
        <taxon>Spiralia</taxon>
        <taxon>Lophotrochozoa</taxon>
        <taxon>Mollusca</taxon>
        <taxon>Bivalvia</taxon>
        <taxon>Autobranchia</taxon>
        <taxon>Pteriomorphia</taxon>
        <taxon>Ostreida</taxon>
        <taxon>Ostreoidea</taxon>
        <taxon>Ostreidae</taxon>
        <taxon>Magallana</taxon>
    </lineage>
</organism>
<dbReference type="AlphaFoldDB" id="A0A8W8L2W4"/>
<name>A0A8W8L2W4_MAGGI</name>
<keyword evidence="4" id="KW-1185">Reference proteome</keyword>
<proteinExistence type="predicted"/>
<dbReference type="Proteomes" id="UP000005408">
    <property type="component" value="Unassembled WGS sequence"/>
</dbReference>
<keyword evidence="1" id="KW-0175">Coiled coil</keyword>
<evidence type="ECO:0000256" key="1">
    <source>
        <dbReference type="SAM" id="Coils"/>
    </source>
</evidence>
<dbReference type="InterPro" id="IPR031981">
    <property type="entry name" value="MIEAP_C"/>
</dbReference>
<accession>A0A8W8L2W4</accession>